<feature type="transmembrane region" description="Helical" evidence="2">
    <location>
        <begin position="6"/>
        <end position="32"/>
    </location>
</feature>
<comment type="caution">
    <text evidence="3">The sequence shown here is derived from an EMBL/GenBank/DDBJ whole genome shotgun (WGS) entry which is preliminary data.</text>
</comment>
<sequence length="605" mass="68872">MIPLPLIAVAFSYITPFLFFYFSPFASITFHIHGSIGYSSSRYSLASFLPLTDSPYSSRSSFSSSIRHVPASILEEFVDSIVKLPKYPLLPPSPVNYDPKLDLYMRGQYLKELGYNGASLHDAYETCRPDWLDDVRTPLASPQTVSPQPASPQPASPQPASIDDNWPPVSPLSRRMRKLEFRLHDLYWNIYWDFEDWFFQESGLWSCLSKVPIDAAWHLMELARGLAGFAQGLAKIFVGFAQGFAKVFVALFLGLSALEDLLEAIWVFLGLVRPNEDLVYYLWQRVLLWQWEWELDIVDEDLPTAMPGAYPGFEVERPTPKTKIDVNKETEIDRKTEIDAEIDTNKEAELSLVYPDGQTPPVPTLRRGQEGGNVCRLLPLLCRRFGEVKRAAMFVGRCDPRSFVVFQSALPSSPAYSSRVLTPPCHRHRPRLRHLVSVLVSGLHNRLRICPRSSSSSRSSQSSPTLFDFVFDRHHRDPLTMPSPSLSSPSPLRGHTRRRVRQSTSVDIHPYRPASLDPVVNTREFGTHTKALRSIDSRLYCSQPFDRLHICCGFLLVDVRNVRPLPAGIERPSTEFAFESVMNIWISISQVFCYQLQLRDSPTFR</sequence>
<accession>A0A8K0JIP6</accession>
<keyword evidence="2" id="KW-1133">Transmembrane helix</keyword>
<proteinExistence type="predicted"/>
<organism evidence="3 4">
    <name type="scientific">Filobasidium floriforme</name>
    <dbReference type="NCBI Taxonomy" id="5210"/>
    <lineage>
        <taxon>Eukaryota</taxon>
        <taxon>Fungi</taxon>
        <taxon>Dikarya</taxon>
        <taxon>Basidiomycota</taxon>
        <taxon>Agaricomycotina</taxon>
        <taxon>Tremellomycetes</taxon>
        <taxon>Filobasidiales</taxon>
        <taxon>Filobasidiaceae</taxon>
        <taxon>Filobasidium</taxon>
    </lineage>
</organism>
<name>A0A8K0JIP6_9TREE</name>
<gene>
    <name evidence="3" type="ORF">FFLO_04511</name>
</gene>
<dbReference type="AlphaFoldDB" id="A0A8K0JIP6"/>
<evidence type="ECO:0000313" key="3">
    <source>
        <dbReference type="EMBL" id="KAG7531269.1"/>
    </source>
</evidence>
<reference evidence="3" key="1">
    <citation type="submission" date="2020-04" db="EMBL/GenBank/DDBJ databases">
        <title>Analysis of mating type loci in Filobasidium floriforme.</title>
        <authorList>
            <person name="Nowrousian M."/>
        </authorList>
    </citation>
    <scope>NUCLEOTIDE SEQUENCE</scope>
    <source>
        <strain evidence="3">CBS 6242</strain>
    </source>
</reference>
<evidence type="ECO:0000256" key="1">
    <source>
        <dbReference type="SAM" id="MobiDB-lite"/>
    </source>
</evidence>
<feature type="compositionally biased region" description="Low complexity" evidence="1">
    <location>
        <begin position="479"/>
        <end position="492"/>
    </location>
</feature>
<protein>
    <submittedName>
        <fullName evidence="3">Uncharacterized protein</fullName>
    </submittedName>
</protein>
<dbReference type="EMBL" id="JABELV010000096">
    <property type="protein sequence ID" value="KAG7531269.1"/>
    <property type="molecule type" value="Genomic_DNA"/>
</dbReference>
<keyword evidence="2" id="KW-0472">Membrane</keyword>
<feature type="region of interest" description="Disordered" evidence="1">
    <location>
        <begin position="478"/>
        <end position="504"/>
    </location>
</feature>
<dbReference type="Proteomes" id="UP000812966">
    <property type="component" value="Unassembled WGS sequence"/>
</dbReference>
<evidence type="ECO:0000313" key="4">
    <source>
        <dbReference type="Proteomes" id="UP000812966"/>
    </source>
</evidence>
<keyword evidence="4" id="KW-1185">Reference proteome</keyword>
<feature type="region of interest" description="Disordered" evidence="1">
    <location>
        <begin position="138"/>
        <end position="167"/>
    </location>
</feature>
<evidence type="ECO:0000256" key="2">
    <source>
        <dbReference type="SAM" id="Phobius"/>
    </source>
</evidence>
<keyword evidence="2" id="KW-0812">Transmembrane</keyword>